<reference evidence="1" key="1">
    <citation type="journal article" date="2022" name="Syst. Appl. Microbiol.">
        <title>Natronocalculus amylovorans gen. nov., sp. nov., and Natranaeroarchaeum aerophilus sp. nov., dominant culturable amylolytic natronoarchaea from hypersaline soda lakes in southwestern Siberia.</title>
        <authorList>
            <person name="Sorokin D.Y."/>
            <person name="Elcheninov A.G."/>
            <person name="Khizhniak T.V."/>
            <person name="Koenen M."/>
            <person name="Bale N.J."/>
            <person name="Damste J.S.S."/>
            <person name="Kublanov I.V."/>
        </authorList>
    </citation>
    <scope>NUCLEOTIDE SEQUENCE</scope>
    <source>
        <strain evidence="1">AArc-St2</strain>
    </source>
</reference>
<gene>
    <name evidence="1" type="ORF">AArcSt2_01045</name>
</gene>
<comment type="caution">
    <text evidence="1">The sequence shown here is derived from an EMBL/GenBank/DDBJ whole genome shotgun (WGS) entry which is preliminary data.</text>
</comment>
<organism evidence="1 2">
    <name type="scientific">Natronocalculus amylovorans</name>
    <dbReference type="NCBI Taxonomy" id="2917812"/>
    <lineage>
        <taxon>Archaea</taxon>
        <taxon>Methanobacteriati</taxon>
        <taxon>Methanobacteriota</taxon>
        <taxon>Stenosarchaea group</taxon>
        <taxon>Halobacteria</taxon>
        <taxon>Halobacteriales</taxon>
        <taxon>Haloferacaceae</taxon>
        <taxon>Natronocalculus</taxon>
    </lineage>
</organism>
<evidence type="ECO:0000313" key="2">
    <source>
        <dbReference type="Proteomes" id="UP001203207"/>
    </source>
</evidence>
<sequence length="235" mass="26438">MTDTAVKNGFEQFVDETLTATAEEFRIARALRNGAGDAPTRLIDALLGRSTALHRYVVQPELQKYHTEILQQFAVIAAYAADDRGVEPYREQLLSTDTYVDAISPTVSSEKRADIETALLDRSTTLGDAIVPLIRHPSDEFWTTVTETFTKEEAKNFVNTKFRFTQPLDTFPAAFRFETTIDPERLLGPVGALLPATQPFTLDFTEEATVAMKRGEHRIIRNTIQTVHHQYQSDS</sequence>
<accession>A0AAE3FV48</accession>
<dbReference type="EMBL" id="JAKRVX010000001">
    <property type="protein sequence ID" value="MCL9815523.1"/>
    <property type="molecule type" value="Genomic_DNA"/>
</dbReference>
<evidence type="ECO:0000313" key="1">
    <source>
        <dbReference type="EMBL" id="MCL9815523.1"/>
    </source>
</evidence>
<keyword evidence="2" id="KW-1185">Reference proteome</keyword>
<protein>
    <submittedName>
        <fullName evidence="1">Uncharacterized protein</fullName>
    </submittedName>
</protein>
<reference evidence="1" key="2">
    <citation type="submission" date="2022-02" db="EMBL/GenBank/DDBJ databases">
        <authorList>
            <person name="Elcheninov A.G."/>
            <person name="Sorokin D.Y."/>
            <person name="Kublanov I.V."/>
        </authorList>
    </citation>
    <scope>NUCLEOTIDE SEQUENCE</scope>
    <source>
        <strain evidence="1">AArc-St2</strain>
    </source>
</reference>
<name>A0AAE3FV48_9EURY</name>
<dbReference type="RefSeq" id="WP_250582327.1">
    <property type="nucleotide sequence ID" value="NZ_JAKRVX010000001.1"/>
</dbReference>
<dbReference type="Proteomes" id="UP001203207">
    <property type="component" value="Unassembled WGS sequence"/>
</dbReference>
<dbReference type="AlphaFoldDB" id="A0AAE3FV48"/>
<proteinExistence type="predicted"/>